<dbReference type="AlphaFoldDB" id="A0A0E2Q2Z1"/>
<evidence type="ECO:0000256" key="1">
    <source>
        <dbReference type="ARBA" id="ARBA00004651"/>
    </source>
</evidence>
<keyword evidence="2" id="KW-0813">Transport</keyword>
<evidence type="ECO:0000256" key="5">
    <source>
        <dbReference type="ARBA" id="ARBA00022989"/>
    </source>
</evidence>
<dbReference type="PATRIC" id="fig|1433289.7.peg.336"/>
<keyword evidence="5 7" id="KW-1133">Transmembrane helix</keyword>
<dbReference type="EMBL" id="AZJT01000013">
    <property type="protein sequence ID" value="ETW91500.1"/>
    <property type="molecule type" value="Genomic_DNA"/>
</dbReference>
<dbReference type="Proteomes" id="UP000024559">
    <property type="component" value="Chromosome"/>
</dbReference>
<dbReference type="Pfam" id="PF01891">
    <property type="entry name" value="CbiM"/>
    <property type="match status" value="1"/>
</dbReference>
<dbReference type="PANTHER" id="PTHR34229:SF1">
    <property type="entry name" value="METAL TRANSPORT PROTEIN HI_1621-RELATED"/>
    <property type="match status" value="1"/>
</dbReference>
<dbReference type="InterPro" id="IPR025937">
    <property type="entry name" value="PDGLE_dom"/>
</dbReference>
<comment type="caution">
    <text evidence="9">The sequence shown here is derived from an EMBL/GenBank/DDBJ whole genome shotgun (WGS) entry which is preliminary data.</text>
</comment>
<feature type="transmembrane region" description="Helical" evidence="7">
    <location>
        <begin position="45"/>
        <end position="62"/>
    </location>
</feature>
<dbReference type="GO" id="GO:0000041">
    <property type="term" value="P:transition metal ion transport"/>
    <property type="evidence" value="ECO:0007669"/>
    <property type="project" value="InterPro"/>
</dbReference>
<feature type="domain" description="PDGLE" evidence="8">
    <location>
        <begin position="230"/>
        <end position="318"/>
    </location>
</feature>
<keyword evidence="4 7" id="KW-0812">Transmembrane</keyword>
<evidence type="ECO:0000256" key="3">
    <source>
        <dbReference type="ARBA" id="ARBA00022475"/>
    </source>
</evidence>
<dbReference type="HOGENOM" id="CLU_052508_2_0_9"/>
<dbReference type="NCBIfam" id="NF005598">
    <property type="entry name" value="PRK07331.1"/>
    <property type="match status" value="1"/>
</dbReference>
<protein>
    <submittedName>
        <fullName evidence="9">Cobalt transporter CbiM</fullName>
    </submittedName>
</protein>
<dbReference type="PANTHER" id="PTHR34229">
    <property type="entry name" value="METAL TRANSPORT PROTEIN HI_1621-RELATED"/>
    <property type="match status" value="1"/>
</dbReference>
<dbReference type="GO" id="GO:0005886">
    <property type="term" value="C:plasma membrane"/>
    <property type="evidence" value="ECO:0007669"/>
    <property type="project" value="UniProtKB-SubCell"/>
</dbReference>
<dbReference type="Pfam" id="PF13190">
    <property type="entry name" value="PDGLE"/>
    <property type="match status" value="1"/>
</dbReference>
<keyword evidence="6 7" id="KW-0472">Membrane</keyword>
<accession>A0A0E2Q2Z1</accession>
<evidence type="ECO:0000256" key="7">
    <source>
        <dbReference type="SAM" id="Phobius"/>
    </source>
</evidence>
<comment type="subcellular location">
    <subcellularLocation>
        <location evidence="1">Cell membrane</location>
        <topology evidence="1">Multi-pass membrane protein</topology>
    </subcellularLocation>
</comment>
<reference evidence="10" key="1">
    <citation type="submission" date="2013-12" db="EMBL/GenBank/DDBJ databases">
        <title>Genome sequences of Streptococcus thermophilus strains MTH17CL396 and M17PTZA496 isolated from Fontina cheese in Valle d'Aosta region (Italy).</title>
        <authorList>
            <person name="Treu L."/>
            <person name="Giacomini A."/>
            <person name="Corich V."/>
            <person name="Vendramin V."/>
            <person name="Bovo B."/>
        </authorList>
    </citation>
    <scope>NUCLEOTIDE SEQUENCE [LARGE SCALE GENOMIC DNA]</scope>
    <source>
        <strain evidence="10">M17PTZA496</strain>
    </source>
</reference>
<evidence type="ECO:0000256" key="6">
    <source>
        <dbReference type="ARBA" id="ARBA00023136"/>
    </source>
</evidence>
<keyword evidence="3" id="KW-1003">Cell membrane</keyword>
<dbReference type="NCBIfam" id="NF008873">
    <property type="entry name" value="PRK11909.1"/>
    <property type="match status" value="1"/>
</dbReference>
<feature type="transmembrane region" description="Helical" evidence="7">
    <location>
        <begin position="139"/>
        <end position="167"/>
    </location>
</feature>
<feature type="transmembrane region" description="Helical" evidence="7">
    <location>
        <begin position="74"/>
        <end position="99"/>
    </location>
</feature>
<feature type="transmembrane region" description="Helical" evidence="7">
    <location>
        <begin position="7"/>
        <end position="25"/>
    </location>
</feature>
<dbReference type="RefSeq" id="WP_011680723.1">
    <property type="nucleotide sequence ID" value="NZ_CM002372.1"/>
</dbReference>
<sequence length="325" mass="35185">MHIPENYLSPMTCAAMGAVMLPIWYKAVKEVKVKVNTDKKTIPMLGIGTSLSFLIMMFNLPAPGGTSAHAVGAVLIAILLGPWASCLAVSVALAMQALLFGDGGILAFGANAFCMAVVMPFVGYAVYKLLNKWTKNRIIASFFGGYIGIVVAALTVAVLLGIQPILFKDSSGNPLYNPYPLRVTLPVMGLTHLLIGLVEGFFTAGVQEFIERLNIDNTQEITTKKLRPLLLFILALIILTPLGLLATGTAFAEWDVKELVEKLSHYHVEAQAPKGMLNGFSFNALFPDYSIAGIPEILGYILSAASAVLIFFILYRLIFGRKIEK</sequence>
<evidence type="ECO:0000313" key="9">
    <source>
        <dbReference type="EMBL" id="ETW91500.1"/>
    </source>
</evidence>
<dbReference type="Gene3D" id="1.10.1760.20">
    <property type="match status" value="1"/>
</dbReference>
<feature type="transmembrane region" description="Helical" evidence="7">
    <location>
        <begin position="187"/>
        <end position="209"/>
    </location>
</feature>
<feature type="transmembrane region" description="Helical" evidence="7">
    <location>
        <begin position="297"/>
        <end position="319"/>
    </location>
</feature>
<name>A0A0E2Q2Z1_STRTR</name>
<evidence type="ECO:0000256" key="4">
    <source>
        <dbReference type="ARBA" id="ARBA00022692"/>
    </source>
</evidence>
<feature type="transmembrane region" description="Helical" evidence="7">
    <location>
        <begin position="229"/>
        <end position="252"/>
    </location>
</feature>
<organism evidence="9 10">
    <name type="scientific">Streptococcus thermophilus M17PTZA496</name>
    <dbReference type="NCBI Taxonomy" id="1433289"/>
    <lineage>
        <taxon>Bacteria</taxon>
        <taxon>Bacillati</taxon>
        <taxon>Bacillota</taxon>
        <taxon>Bacilli</taxon>
        <taxon>Lactobacillales</taxon>
        <taxon>Streptococcaceae</taxon>
        <taxon>Streptococcus</taxon>
    </lineage>
</organism>
<feature type="transmembrane region" description="Helical" evidence="7">
    <location>
        <begin position="105"/>
        <end position="127"/>
    </location>
</feature>
<evidence type="ECO:0000256" key="2">
    <source>
        <dbReference type="ARBA" id="ARBA00022448"/>
    </source>
</evidence>
<dbReference type="InterPro" id="IPR002751">
    <property type="entry name" value="CbiM/NikMN"/>
</dbReference>
<evidence type="ECO:0000313" key="10">
    <source>
        <dbReference type="Proteomes" id="UP000024559"/>
    </source>
</evidence>
<proteinExistence type="predicted"/>
<gene>
    <name evidence="9" type="ORF">X841_01780</name>
</gene>
<evidence type="ECO:0000259" key="8">
    <source>
        <dbReference type="Pfam" id="PF13190"/>
    </source>
</evidence>